<dbReference type="Pfam" id="PF12146">
    <property type="entry name" value="Hydrolase_4"/>
    <property type="match status" value="1"/>
</dbReference>
<dbReference type="AlphaFoldDB" id="A0A7Y9IWI2"/>
<evidence type="ECO:0000313" key="2">
    <source>
        <dbReference type="EMBL" id="NYE84288.1"/>
    </source>
</evidence>
<name>A0A7Y9IWI2_9BURK</name>
<dbReference type="Proteomes" id="UP000542125">
    <property type="component" value="Unassembled WGS sequence"/>
</dbReference>
<dbReference type="InterPro" id="IPR029058">
    <property type="entry name" value="AB_hydrolase_fold"/>
</dbReference>
<accession>A0A7Y9IWI2</accession>
<dbReference type="PIRSF" id="PIRSF037442">
    <property type="entry name" value="UCP037442_abhydr"/>
    <property type="match status" value="1"/>
</dbReference>
<dbReference type="GO" id="GO:0016787">
    <property type="term" value="F:hydrolase activity"/>
    <property type="evidence" value="ECO:0007669"/>
    <property type="project" value="UniProtKB-KW"/>
</dbReference>
<dbReference type="EMBL" id="JACBYR010000001">
    <property type="protein sequence ID" value="NYE84288.1"/>
    <property type="molecule type" value="Genomic_DNA"/>
</dbReference>
<dbReference type="RefSeq" id="WP_179587991.1">
    <property type="nucleotide sequence ID" value="NZ_JACBYR010000001.1"/>
</dbReference>
<dbReference type="InterPro" id="IPR022742">
    <property type="entry name" value="Hydrolase_4"/>
</dbReference>
<keyword evidence="2" id="KW-0378">Hydrolase</keyword>
<sequence length="338" mass="37855">MTPSSPFAPDAVERIVFPAADGYALGGYVWHGAGEPKRPRPVAIINAATSVRCRYYARFAYWLHQHGWDVVTFDYRGIGESRHGSLRKLDADWIDWGEHDVEGALRYVTERFPGQPIDVIGHSAGGFVVGLAASARQIQRIFTVGAQYAYWRDYSPQVRKAMFLRWHVAMPLLAWMLGYVPAKRLGWMEDTPKGVALDWGRMGPRFEHTVRRGRGRGLGPGRDTAQRNSAAEELASRFRQVTAPILAVGIDDDPFGTEPALDRLLDYYTRSERHHLRLAPAAINVPEIGHFAFFHEGFRDTLWPLALGWLRTGEASDTLLGTLKRRPADSGSIPHASP</sequence>
<protein>
    <submittedName>
        <fullName evidence="2">Putative alpha/beta hydrolase</fullName>
    </submittedName>
</protein>
<comment type="caution">
    <text evidence="2">The sequence shown here is derived from an EMBL/GenBank/DDBJ whole genome shotgun (WGS) entry which is preliminary data.</text>
</comment>
<organism evidence="2 3">
    <name type="scientific">Pigmentiphaga litoralis</name>
    <dbReference type="NCBI Taxonomy" id="516702"/>
    <lineage>
        <taxon>Bacteria</taxon>
        <taxon>Pseudomonadati</taxon>
        <taxon>Pseudomonadota</taxon>
        <taxon>Betaproteobacteria</taxon>
        <taxon>Burkholderiales</taxon>
        <taxon>Alcaligenaceae</taxon>
        <taxon>Pigmentiphaga</taxon>
    </lineage>
</organism>
<feature type="domain" description="Serine aminopeptidase S33" evidence="1">
    <location>
        <begin position="53"/>
        <end position="161"/>
    </location>
</feature>
<keyword evidence="3" id="KW-1185">Reference proteome</keyword>
<dbReference type="Gene3D" id="3.40.50.1820">
    <property type="entry name" value="alpha/beta hydrolase"/>
    <property type="match status" value="1"/>
</dbReference>
<evidence type="ECO:0000259" key="1">
    <source>
        <dbReference type="Pfam" id="PF12146"/>
    </source>
</evidence>
<evidence type="ECO:0000313" key="3">
    <source>
        <dbReference type="Proteomes" id="UP000542125"/>
    </source>
</evidence>
<dbReference type="InterPro" id="IPR017208">
    <property type="entry name" value="UCP037442_abhydr"/>
</dbReference>
<gene>
    <name evidence="2" type="ORF">FHW18_003559</name>
</gene>
<reference evidence="2 3" key="1">
    <citation type="submission" date="2020-07" db="EMBL/GenBank/DDBJ databases">
        <title>Genomic Encyclopedia of Type Strains, Phase IV (KMG-V): Genome sequencing to study the core and pangenomes of soil and plant-associated prokaryotes.</title>
        <authorList>
            <person name="Whitman W."/>
        </authorList>
    </citation>
    <scope>NUCLEOTIDE SEQUENCE [LARGE SCALE GENOMIC DNA]</scope>
    <source>
        <strain evidence="2 3">SAS40</strain>
    </source>
</reference>
<dbReference type="SUPFAM" id="SSF53474">
    <property type="entry name" value="alpha/beta-Hydrolases"/>
    <property type="match status" value="1"/>
</dbReference>
<proteinExistence type="predicted"/>